<reference evidence="7 8" key="1">
    <citation type="submission" date="2019-01" db="EMBL/GenBank/DDBJ databases">
        <title>Nocardioides guangzhouensis sp. nov., an actinobacterium isolated from soil.</title>
        <authorList>
            <person name="Fu Y."/>
            <person name="Cai Y."/>
            <person name="Lin Z."/>
            <person name="Chen P."/>
        </authorList>
    </citation>
    <scope>NUCLEOTIDE SEQUENCE [LARGE SCALE GENOMIC DNA]</scope>
    <source>
        <strain evidence="7 8">NBRC 105384</strain>
    </source>
</reference>
<dbReference type="SUPFAM" id="SSF51735">
    <property type="entry name" value="NAD(P)-binding Rossmann-fold domains"/>
    <property type="match status" value="1"/>
</dbReference>
<dbReference type="InterPro" id="IPR002204">
    <property type="entry name" value="3-OH-isobutyrate_DH-rel_CS"/>
</dbReference>
<keyword evidence="8" id="KW-1185">Reference proteome</keyword>
<feature type="active site" evidence="4">
    <location>
        <position position="188"/>
    </location>
</feature>
<evidence type="ECO:0000256" key="1">
    <source>
        <dbReference type="ARBA" id="ARBA00009080"/>
    </source>
</evidence>
<evidence type="ECO:0000256" key="4">
    <source>
        <dbReference type="PIRSR" id="PIRSR000103-1"/>
    </source>
</evidence>
<gene>
    <name evidence="7" type="ORF">ETU37_05680</name>
</gene>
<name>A0A4Q5J7G7_9ACTN</name>
<dbReference type="PANTHER" id="PTHR22981:SF7">
    <property type="entry name" value="3-HYDROXYISOBUTYRATE DEHYDROGENASE, MITOCHONDRIAL"/>
    <property type="match status" value="1"/>
</dbReference>
<dbReference type="GO" id="GO:0016616">
    <property type="term" value="F:oxidoreductase activity, acting on the CH-OH group of donors, NAD or NADP as acceptor"/>
    <property type="evidence" value="ECO:0007669"/>
    <property type="project" value="TreeGrafter"/>
</dbReference>
<organism evidence="7 8">
    <name type="scientific">Nocardioides iriomotensis</name>
    <dbReference type="NCBI Taxonomy" id="715784"/>
    <lineage>
        <taxon>Bacteria</taxon>
        <taxon>Bacillati</taxon>
        <taxon>Actinomycetota</taxon>
        <taxon>Actinomycetes</taxon>
        <taxon>Propionibacteriales</taxon>
        <taxon>Nocardioidaceae</taxon>
        <taxon>Nocardioides</taxon>
    </lineage>
</organism>
<evidence type="ECO:0000256" key="2">
    <source>
        <dbReference type="ARBA" id="ARBA00023002"/>
    </source>
</evidence>
<dbReference type="InterPro" id="IPR006115">
    <property type="entry name" value="6PGDH_NADP-bd"/>
</dbReference>
<dbReference type="GO" id="GO:0051287">
    <property type="term" value="F:NAD binding"/>
    <property type="evidence" value="ECO:0007669"/>
    <property type="project" value="InterPro"/>
</dbReference>
<keyword evidence="3" id="KW-0520">NAD</keyword>
<dbReference type="PIRSF" id="PIRSF000103">
    <property type="entry name" value="HIBADH"/>
    <property type="match status" value="1"/>
</dbReference>
<comment type="similarity">
    <text evidence="1">Belongs to the HIBADH-related family.</text>
</comment>
<dbReference type="RefSeq" id="WP_129986203.1">
    <property type="nucleotide sequence ID" value="NZ_SDPU01000014.1"/>
</dbReference>
<evidence type="ECO:0000259" key="6">
    <source>
        <dbReference type="Pfam" id="PF14833"/>
    </source>
</evidence>
<dbReference type="GO" id="GO:0050661">
    <property type="term" value="F:NADP binding"/>
    <property type="evidence" value="ECO:0007669"/>
    <property type="project" value="InterPro"/>
</dbReference>
<dbReference type="Pfam" id="PF03446">
    <property type="entry name" value="NAD_binding_2"/>
    <property type="match status" value="1"/>
</dbReference>
<dbReference type="InterPro" id="IPR015815">
    <property type="entry name" value="HIBADH-related"/>
</dbReference>
<comment type="caution">
    <text evidence="7">The sequence shown here is derived from an EMBL/GenBank/DDBJ whole genome shotgun (WGS) entry which is preliminary data.</text>
</comment>
<keyword evidence="2" id="KW-0560">Oxidoreductase</keyword>
<dbReference type="EMBL" id="SDPU01000014">
    <property type="protein sequence ID" value="RYU13729.1"/>
    <property type="molecule type" value="Genomic_DNA"/>
</dbReference>
<dbReference type="InterPro" id="IPR036291">
    <property type="entry name" value="NAD(P)-bd_dom_sf"/>
</dbReference>
<feature type="domain" description="3-hydroxyisobutyrate dehydrogenase-like NAD-binding" evidence="6">
    <location>
        <begin position="182"/>
        <end position="306"/>
    </location>
</feature>
<feature type="domain" description="6-phosphogluconate dehydrogenase NADP-binding" evidence="5">
    <location>
        <begin position="20"/>
        <end position="177"/>
    </location>
</feature>
<dbReference type="Pfam" id="PF14833">
    <property type="entry name" value="NAD_binding_11"/>
    <property type="match status" value="1"/>
</dbReference>
<evidence type="ECO:0000313" key="7">
    <source>
        <dbReference type="EMBL" id="RYU13729.1"/>
    </source>
</evidence>
<dbReference type="Gene3D" id="3.40.50.720">
    <property type="entry name" value="NAD(P)-binding Rossmann-like Domain"/>
    <property type="match status" value="1"/>
</dbReference>
<dbReference type="PROSITE" id="PS00895">
    <property type="entry name" value="3_HYDROXYISOBUT_DH"/>
    <property type="match status" value="1"/>
</dbReference>
<dbReference type="Gene3D" id="1.10.1040.10">
    <property type="entry name" value="N-(1-d-carboxylethyl)-l-norvaline Dehydrogenase, domain 2"/>
    <property type="match status" value="1"/>
</dbReference>
<dbReference type="OrthoDB" id="3185659at2"/>
<proteinExistence type="inferred from homology"/>
<protein>
    <submittedName>
        <fullName evidence="7">NAD(P)-dependent oxidoreductase</fullName>
    </submittedName>
</protein>
<dbReference type="InterPro" id="IPR029154">
    <property type="entry name" value="HIBADH-like_NADP-bd"/>
</dbReference>
<dbReference type="SUPFAM" id="SSF48179">
    <property type="entry name" value="6-phosphogluconate dehydrogenase C-terminal domain-like"/>
    <property type="match status" value="1"/>
</dbReference>
<evidence type="ECO:0000259" key="5">
    <source>
        <dbReference type="Pfam" id="PF03446"/>
    </source>
</evidence>
<dbReference type="InterPro" id="IPR008927">
    <property type="entry name" value="6-PGluconate_DH-like_C_sf"/>
</dbReference>
<dbReference type="PANTHER" id="PTHR22981">
    <property type="entry name" value="3-HYDROXYISOBUTYRATE DEHYDROGENASE-RELATED"/>
    <property type="match status" value="1"/>
</dbReference>
<dbReference type="GO" id="GO:0016054">
    <property type="term" value="P:organic acid catabolic process"/>
    <property type="evidence" value="ECO:0007669"/>
    <property type="project" value="UniProtKB-ARBA"/>
</dbReference>
<dbReference type="InterPro" id="IPR013328">
    <property type="entry name" value="6PGD_dom2"/>
</dbReference>
<dbReference type="Proteomes" id="UP000291189">
    <property type="component" value="Unassembled WGS sequence"/>
</dbReference>
<accession>A0A4Q5J7G7</accession>
<sequence>MSSPPPATRPVGALPGRTLFVGLGRMGAPMVRRYAATRPTVVHDADAATTQRVAAASGATPLPSLDALPDLDGSPIDVVVLVLPTSTIVEQVLLADGVLDTLAPGALVVDIGSSVPASTRRLAALAAQRGIGYVDAPVSGGVARAETGELAIMVGGEPDHVRAARPHLEPLGTTIVPVGPAGSGHAAKALNNLLSATQLAAAAEVLSVAQRAGIEPAVMLDVLNSSTGRSQATEVKYPRHVLTGTFASGFELELMVKDLSIAADLADQLGSTIPVTSAAVELARSARAHLAATGTERPDHTALVTYVEHVNTTSLRATTTDPAPAHDERTPR</sequence>
<evidence type="ECO:0000256" key="3">
    <source>
        <dbReference type="ARBA" id="ARBA00023027"/>
    </source>
</evidence>
<evidence type="ECO:0000313" key="8">
    <source>
        <dbReference type="Proteomes" id="UP000291189"/>
    </source>
</evidence>
<dbReference type="AlphaFoldDB" id="A0A4Q5J7G7"/>